<keyword evidence="2" id="KW-1133">Transmembrane helix</keyword>
<keyword evidence="5" id="KW-1185">Reference proteome</keyword>
<reference evidence="5" key="1">
    <citation type="journal article" date="2019" name="Int. J. Syst. Evol. Microbiol.">
        <title>The Global Catalogue of Microorganisms (GCM) 10K type strain sequencing project: providing services to taxonomists for standard genome sequencing and annotation.</title>
        <authorList>
            <consortium name="The Broad Institute Genomics Platform"/>
            <consortium name="The Broad Institute Genome Sequencing Center for Infectious Disease"/>
            <person name="Wu L."/>
            <person name="Ma J."/>
        </authorList>
    </citation>
    <scope>NUCLEOTIDE SEQUENCE [LARGE SCALE GENOMIC DNA]</scope>
    <source>
        <strain evidence="5">JCM 16953</strain>
    </source>
</reference>
<dbReference type="Proteomes" id="UP001501821">
    <property type="component" value="Unassembled WGS sequence"/>
</dbReference>
<dbReference type="SUPFAM" id="SSF63829">
    <property type="entry name" value="Calcium-dependent phosphotriesterase"/>
    <property type="match status" value="1"/>
</dbReference>
<proteinExistence type="predicted"/>
<evidence type="ECO:0000256" key="2">
    <source>
        <dbReference type="SAM" id="Phobius"/>
    </source>
</evidence>
<keyword evidence="2" id="KW-0472">Membrane</keyword>
<evidence type="ECO:0000313" key="4">
    <source>
        <dbReference type="EMBL" id="GAA3814168.1"/>
    </source>
</evidence>
<evidence type="ECO:0000313" key="5">
    <source>
        <dbReference type="Proteomes" id="UP001501821"/>
    </source>
</evidence>
<name>A0ABP7IB74_9ACTN</name>
<keyword evidence="2" id="KW-0812">Transmembrane</keyword>
<protein>
    <submittedName>
        <fullName evidence="4">WD40 repeat domain-containing protein</fullName>
    </submittedName>
</protein>
<keyword evidence="3" id="KW-0732">Signal</keyword>
<feature type="region of interest" description="Disordered" evidence="1">
    <location>
        <begin position="265"/>
        <end position="295"/>
    </location>
</feature>
<feature type="signal peptide" evidence="3">
    <location>
        <begin position="1"/>
        <end position="19"/>
    </location>
</feature>
<evidence type="ECO:0000256" key="3">
    <source>
        <dbReference type="SAM" id="SignalP"/>
    </source>
</evidence>
<accession>A0ABP7IB74</accession>
<evidence type="ECO:0000256" key="1">
    <source>
        <dbReference type="SAM" id="MobiDB-lite"/>
    </source>
</evidence>
<comment type="caution">
    <text evidence="4">The sequence shown here is derived from an EMBL/GenBank/DDBJ whole genome shotgun (WGS) entry which is preliminary data.</text>
</comment>
<organism evidence="4 5">
    <name type="scientific">Nocardioides panacisoli</name>
    <dbReference type="NCBI Taxonomy" id="627624"/>
    <lineage>
        <taxon>Bacteria</taxon>
        <taxon>Bacillati</taxon>
        <taxon>Actinomycetota</taxon>
        <taxon>Actinomycetes</taxon>
        <taxon>Propionibacteriales</taxon>
        <taxon>Nocardioidaceae</taxon>
        <taxon>Nocardioides</taxon>
    </lineage>
</organism>
<feature type="transmembrane region" description="Helical" evidence="2">
    <location>
        <begin position="296"/>
        <end position="316"/>
    </location>
</feature>
<dbReference type="EMBL" id="BAABAH010000004">
    <property type="protein sequence ID" value="GAA3814168.1"/>
    <property type="molecule type" value="Genomic_DNA"/>
</dbReference>
<feature type="chain" id="PRO_5046027102" evidence="3">
    <location>
        <begin position="20"/>
        <end position="319"/>
    </location>
</feature>
<gene>
    <name evidence="4" type="ORF">GCM10022242_15450</name>
</gene>
<sequence>MHGLLAALVATPFVAGVLAAPADRPAHPVFAFQDPEIDESSGLVVRDGLFVTVNDSGDTARVFVVDPATGETVGRTSWDADPIDDEALAPAAHSTDVWVGDIGDNLADRDSITITRVPTGRGELSGAVASYRLEYPDGAHDAETLMVDPVSGQVLIASKGFMGSIYAAPEQLTSGTNELKKVGEAPGIATDGAFFPDGKHLVIRDYDSATFYTYPGLEEVGEMTLPAQQQGEGIAVAPDGKVYVCSEGVESPVLEVAIPDRIRSVLDGDPHHPSAGPRPADDVPATTSHDDDRSPWPWAIGGGALVAIVLVLLRALRPR</sequence>